<evidence type="ECO:0000313" key="7">
    <source>
        <dbReference type="Proteomes" id="UP001158045"/>
    </source>
</evidence>
<dbReference type="Pfam" id="PF00989">
    <property type="entry name" value="PAS"/>
    <property type="match status" value="1"/>
</dbReference>
<evidence type="ECO:0000256" key="1">
    <source>
        <dbReference type="SAM" id="Coils"/>
    </source>
</evidence>
<evidence type="ECO:0000259" key="4">
    <source>
        <dbReference type="PROSITE" id="PS50887"/>
    </source>
</evidence>
<dbReference type="SMART" id="SM00471">
    <property type="entry name" value="HDc"/>
    <property type="match status" value="1"/>
</dbReference>
<dbReference type="CDD" id="cd00077">
    <property type="entry name" value="HDc"/>
    <property type="match status" value="1"/>
</dbReference>
<feature type="coiled-coil region" evidence="1">
    <location>
        <begin position="114"/>
        <end position="144"/>
    </location>
</feature>
<dbReference type="GO" id="GO:0052621">
    <property type="term" value="F:diguanylate cyclase activity"/>
    <property type="evidence" value="ECO:0007669"/>
    <property type="project" value="UniProtKB-EC"/>
</dbReference>
<feature type="transmembrane region" description="Helical" evidence="2">
    <location>
        <begin position="40"/>
        <end position="59"/>
    </location>
</feature>
<name>A0ABT6NCP0_9FIRM</name>
<dbReference type="Pfam" id="PF13487">
    <property type="entry name" value="HD_5"/>
    <property type="match status" value="1"/>
</dbReference>
<dbReference type="Pfam" id="PF00990">
    <property type="entry name" value="GGDEF"/>
    <property type="match status" value="1"/>
</dbReference>
<dbReference type="InterPro" id="IPR000014">
    <property type="entry name" value="PAS"/>
</dbReference>
<evidence type="ECO:0000313" key="6">
    <source>
        <dbReference type="EMBL" id="MDH8678182.1"/>
    </source>
</evidence>
<dbReference type="InterPro" id="IPR029787">
    <property type="entry name" value="Nucleotide_cyclase"/>
</dbReference>
<dbReference type="PROSITE" id="PS50112">
    <property type="entry name" value="PAS"/>
    <property type="match status" value="1"/>
</dbReference>
<dbReference type="Gene3D" id="3.30.70.270">
    <property type="match status" value="1"/>
</dbReference>
<dbReference type="NCBIfam" id="TIGR00254">
    <property type="entry name" value="GGDEF"/>
    <property type="match status" value="1"/>
</dbReference>
<dbReference type="InterPro" id="IPR035965">
    <property type="entry name" value="PAS-like_dom_sf"/>
</dbReference>
<dbReference type="EC" id="2.7.7.65" evidence="6"/>
<dbReference type="NCBIfam" id="TIGR00229">
    <property type="entry name" value="sensory_box"/>
    <property type="match status" value="1"/>
</dbReference>
<dbReference type="PROSITE" id="PS51832">
    <property type="entry name" value="HD_GYP"/>
    <property type="match status" value="1"/>
</dbReference>
<dbReference type="InterPro" id="IPR037522">
    <property type="entry name" value="HD_GYP_dom"/>
</dbReference>
<dbReference type="PANTHER" id="PTHR43155:SF2">
    <property type="entry name" value="CYCLIC DI-GMP PHOSPHODIESTERASE PA4108"/>
    <property type="match status" value="1"/>
</dbReference>
<dbReference type="InterPro" id="IPR003607">
    <property type="entry name" value="HD/PDEase_dom"/>
</dbReference>
<dbReference type="EMBL" id="JARYZI010000004">
    <property type="protein sequence ID" value="MDH8678182.1"/>
    <property type="molecule type" value="Genomic_DNA"/>
</dbReference>
<keyword evidence="6" id="KW-0548">Nucleotidyltransferase</keyword>
<reference evidence="6 7" key="1">
    <citation type="submission" date="2023-04" db="EMBL/GenBank/DDBJ databases">
        <title>Fusibacter bizertensis strain WBS, isolated from littoral bottom sediments of the Arctic seas - biochemical and genomic analysis.</title>
        <authorList>
            <person name="Brioukhanov A.L."/>
        </authorList>
    </citation>
    <scope>NUCLEOTIDE SEQUENCE [LARGE SCALE GENOMIC DNA]</scope>
    <source>
        <strain evidence="6 7">WBS</strain>
    </source>
</reference>
<keyword evidence="1" id="KW-0175">Coiled coil</keyword>
<dbReference type="InterPro" id="IPR013767">
    <property type="entry name" value="PAS_fold"/>
</dbReference>
<dbReference type="Proteomes" id="UP001158045">
    <property type="component" value="Unassembled WGS sequence"/>
</dbReference>
<dbReference type="Gene3D" id="3.30.450.20">
    <property type="entry name" value="PAS domain"/>
    <property type="match status" value="1"/>
</dbReference>
<keyword evidence="7" id="KW-1185">Reference proteome</keyword>
<dbReference type="RefSeq" id="WP_281094010.1">
    <property type="nucleotide sequence ID" value="NZ_JARYZI010000004.1"/>
</dbReference>
<dbReference type="Gene3D" id="1.10.3210.10">
    <property type="entry name" value="Hypothetical protein af1432"/>
    <property type="match status" value="1"/>
</dbReference>
<keyword evidence="6" id="KW-0808">Transferase</keyword>
<sequence>MKKIMKHMNEVLTTLIVLLGAMIAIQFIDTAKVLEHDDLVKGILLAVTLIGSFLLIIFFQNKYINQPLVEIEDQVEQIDFDKNPDFYLTLSKKSMLKVLVTKLNSILDKTYSMMKEIHEDKEELQALNEELEASFGQLVAMEQEVTKQKLNFEALFRNSHDAIAMFDHVHNVMDCNKHFESFFGYSLNEMLGKNLDCFVSSSDHRDDAEVLTAQIFDGNHVITEGVRYNRDGSPREVSIQGVPMVIDNHIVGGYAIYADISERKSKEKHLAHISTHDYLTDLYNRNYFDQQLTKLYKDKEYPDGFIMIDINGLKLINDAFGHVVGDMVLVETANRIKAAVTSDEIAARLGSDEFGVLVTRSNGRQIEQIADKIKANCSDISLGEVEISISVGWSELKQTETSERILLRTAEDNMNRSKLMEAPSVRGKAVYAIVNTLHEKNKREEEHSRRVGVLSYQLGVCLGVSNRELNELKSMGLLHDVGKIAIEERILNKEERLTTEEYLEIKKHPEIGYRILSSVNELSEMAEYVLCHHEAWDGSGYPRGLKGDEIPYLARIIAITDAYDAMTSDRAYRKAMPKDEAHAELKRCAGSQFDPEIVSVFLNHIDSFDEI</sequence>
<keyword evidence="2" id="KW-0812">Transmembrane</keyword>
<dbReference type="SUPFAM" id="SSF109604">
    <property type="entry name" value="HD-domain/PDEase-like"/>
    <property type="match status" value="1"/>
</dbReference>
<feature type="domain" description="PAS" evidence="3">
    <location>
        <begin position="148"/>
        <end position="225"/>
    </location>
</feature>
<organism evidence="6 7">
    <name type="scientific">Fusibacter bizertensis</name>
    <dbReference type="NCBI Taxonomy" id="1488331"/>
    <lineage>
        <taxon>Bacteria</taxon>
        <taxon>Bacillati</taxon>
        <taxon>Bacillota</taxon>
        <taxon>Clostridia</taxon>
        <taxon>Eubacteriales</taxon>
        <taxon>Eubacteriales Family XII. Incertae Sedis</taxon>
        <taxon>Fusibacter</taxon>
    </lineage>
</organism>
<gene>
    <name evidence="6" type="ORF">QE109_08485</name>
</gene>
<accession>A0ABT6NCP0</accession>
<protein>
    <submittedName>
        <fullName evidence="6">Diguanylate cyclase</fullName>
        <ecNumber evidence="6">2.7.7.65</ecNumber>
    </submittedName>
</protein>
<dbReference type="InterPro" id="IPR043128">
    <property type="entry name" value="Rev_trsase/Diguanyl_cyclase"/>
</dbReference>
<keyword evidence="2" id="KW-0472">Membrane</keyword>
<dbReference type="SMART" id="SM00091">
    <property type="entry name" value="PAS"/>
    <property type="match status" value="1"/>
</dbReference>
<feature type="domain" description="GGDEF" evidence="4">
    <location>
        <begin position="301"/>
        <end position="436"/>
    </location>
</feature>
<evidence type="ECO:0000256" key="2">
    <source>
        <dbReference type="SAM" id="Phobius"/>
    </source>
</evidence>
<evidence type="ECO:0000259" key="5">
    <source>
        <dbReference type="PROSITE" id="PS51832"/>
    </source>
</evidence>
<dbReference type="CDD" id="cd00130">
    <property type="entry name" value="PAS"/>
    <property type="match status" value="1"/>
</dbReference>
<keyword evidence="2" id="KW-1133">Transmembrane helix</keyword>
<evidence type="ECO:0000259" key="3">
    <source>
        <dbReference type="PROSITE" id="PS50112"/>
    </source>
</evidence>
<dbReference type="PANTHER" id="PTHR43155">
    <property type="entry name" value="CYCLIC DI-GMP PHOSPHODIESTERASE PA4108-RELATED"/>
    <property type="match status" value="1"/>
</dbReference>
<proteinExistence type="predicted"/>
<dbReference type="CDD" id="cd01949">
    <property type="entry name" value="GGDEF"/>
    <property type="match status" value="1"/>
</dbReference>
<dbReference type="SUPFAM" id="SSF55785">
    <property type="entry name" value="PYP-like sensor domain (PAS domain)"/>
    <property type="match status" value="1"/>
</dbReference>
<feature type="domain" description="HD-GYP" evidence="5">
    <location>
        <begin position="422"/>
        <end position="611"/>
    </location>
</feature>
<dbReference type="InterPro" id="IPR000160">
    <property type="entry name" value="GGDEF_dom"/>
</dbReference>
<dbReference type="SMART" id="SM00267">
    <property type="entry name" value="GGDEF"/>
    <property type="match status" value="1"/>
</dbReference>
<dbReference type="PROSITE" id="PS50887">
    <property type="entry name" value="GGDEF"/>
    <property type="match status" value="1"/>
</dbReference>
<comment type="caution">
    <text evidence="6">The sequence shown here is derived from an EMBL/GenBank/DDBJ whole genome shotgun (WGS) entry which is preliminary data.</text>
</comment>
<dbReference type="SUPFAM" id="SSF55073">
    <property type="entry name" value="Nucleotide cyclase"/>
    <property type="match status" value="1"/>
</dbReference>